<organism evidence="5 6">
    <name type="scientific">Sphingobium boeckii</name>
    <dbReference type="NCBI Taxonomy" id="1082345"/>
    <lineage>
        <taxon>Bacteria</taxon>
        <taxon>Pseudomonadati</taxon>
        <taxon>Pseudomonadota</taxon>
        <taxon>Alphaproteobacteria</taxon>
        <taxon>Sphingomonadales</taxon>
        <taxon>Sphingomonadaceae</taxon>
        <taxon>Sphingobium</taxon>
    </lineage>
</organism>
<sequence length="120" mass="12269">MSKSIAAVAMIAMMSIPAQAATLLDPASVTWVAPAHGEGKNLGQSGIQSAFTNPGASEARNQNFAAGRSGNGRAADRSITPPSISAVPEPGTWAMIVAGAGIIGFAMRRRSKVRTNTSFV</sequence>
<proteinExistence type="predicted"/>
<feature type="transmembrane region" description="Helical" evidence="2">
    <location>
        <begin position="90"/>
        <end position="107"/>
    </location>
</feature>
<evidence type="ECO:0000313" key="5">
    <source>
        <dbReference type="EMBL" id="MBB5684393.1"/>
    </source>
</evidence>
<comment type="caution">
    <text evidence="5">The sequence shown here is derived from an EMBL/GenBank/DDBJ whole genome shotgun (WGS) entry which is preliminary data.</text>
</comment>
<dbReference type="RefSeq" id="WP_184014660.1">
    <property type="nucleotide sequence ID" value="NZ_JACIJC010000001.1"/>
</dbReference>
<keyword evidence="2" id="KW-1133">Transmembrane helix</keyword>
<protein>
    <recommendedName>
        <fullName evidence="4">Ice-binding protein C-terminal domain-containing protein</fullName>
    </recommendedName>
</protein>
<evidence type="ECO:0000259" key="4">
    <source>
        <dbReference type="Pfam" id="PF07589"/>
    </source>
</evidence>
<keyword evidence="2" id="KW-0812">Transmembrane</keyword>
<keyword evidence="3" id="KW-0732">Signal</keyword>
<evidence type="ECO:0000256" key="1">
    <source>
        <dbReference type="SAM" id="MobiDB-lite"/>
    </source>
</evidence>
<dbReference type="EMBL" id="JACIJC010000001">
    <property type="protein sequence ID" value="MBB5684393.1"/>
    <property type="molecule type" value="Genomic_DNA"/>
</dbReference>
<feature type="compositionally biased region" description="Polar residues" evidence="1">
    <location>
        <begin position="42"/>
        <end position="64"/>
    </location>
</feature>
<dbReference type="Proteomes" id="UP000549617">
    <property type="component" value="Unassembled WGS sequence"/>
</dbReference>
<feature type="chain" id="PRO_5031234532" description="Ice-binding protein C-terminal domain-containing protein" evidence="3">
    <location>
        <begin position="21"/>
        <end position="120"/>
    </location>
</feature>
<evidence type="ECO:0000256" key="3">
    <source>
        <dbReference type="SAM" id="SignalP"/>
    </source>
</evidence>
<evidence type="ECO:0000313" key="6">
    <source>
        <dbReference type="Proteomes" id="UP000549617"/>
    </source>
</evidence>
<keyword evidence="6" id="KW-1185">Reference proteome</keyword>
<accession>A0A7W9ECL1</accession>
<dbReference type="NCBIfam" id="TIGR02595">
    <property type="entry name" value="PEP_CTERM"/>
    <property type="match status" value="1"/>
</dbReference>
<dbReference type="NCBIfam" id="NF035944">
    <property type="entry name" value="PEPxxWA-CTERM"/>
    <property type="match status" value="1"/>
</dbReference>
<feature type="domain" description="Ice-binding protein C-terminal" evidence="4">
    <location>
        <begin position="86"/>
        <end position="110"/>
    </location>
</feature>
<feature type="region of interest" description="Disordered" evidence="1">
    <location>
        <begin position="42"/>
        <end position="86"/>
    </location>
</feature>
<dbReference type="Pfam" id="PF07589">
    <property type="entry name" value="PEP-CTERM"/>
    <property type="match status" value="1"/>
</dbReference>
<name>A0A7W9ECL1_9SPHN</name>
<dbReference type="InterPro" id="IPR013424">
    <property type="entry name" value="Ice-binding_C"/>
</dbReference>
<dbReference type="AlphaFoldDB" id="A0A7W9ECL1"/>
<keyword evidence="2" id="KW-0472">Membrane</keyword>
<reference evidence="5 6" key="1">
    <citation type="submission" date="2020-08" db="EMBL/GenBank/DDBJ databases">
        <title>Genomic Encyclopedia of Type Strains, Phase IV (KMG-IV): sequencing the most valuable type-strain genomes for metagenomic binning, comparative biology and taxonomic classification.</title>
        <authorList>
            <person name="Goeker M."/>
        </authorList>
    </citation>
    <scope>NUCLEOTIDE SEQUENCE [LARGE SCALE GENOMIC DNA]</scope>
    <source>
        <strain evidence="5 6">DSM 25079</strain>
    </source>
</reference>
<gene>
    <name evidence="5" type="ORF">FHS49_000384</name>
</gene>
<evidence type="ECO:0000256" key="2">
    <source>
        <dbReference type="SAM" id="Phobius"/>
    </source>
</evidence>
<feature type="signal peptide" evidence="3">
    <location>
        <begin position="1"/>
        <end position="20"/>
    </location>
</feature>